<dbReference type="AlphaFoldDB" id="W9YGJ7"/>
<organism evidence="3 4">
    <name type="scientific">Capronia epimyces CBS 606.96</name>
    <dbReference type="NCBI Taxonomy" id="1182542"/>
    <lineage>
        <taxon>Eukaryota</taxon>
        <taxon>Fungi</taxon>
        <taxon>Dikarya</taxon>
        <taxon>Ascomycota</taxon>
        <taxon>Pezizomycotina</taxon>
        <taxon>Eurotiomycetes</taxon>
        <taxon>Chaetothyriomycetidae</taxon>
        <taxon>Chaetothyriales</taxon>
        <taxon>Herpotrichiellaceae</taxon>
        <taxon>Capronia</taxon>
    </lineage>
</organism>
<reference evidence="3 4" key="1">
    <citation type="submission" date="2013-03" db="EMBL/GenBank/DDBJ databases">
        <title>The Genome Sequence of Capronia epimyces CBS 606.96.</title>
        <authorList>
            <consortium name="The Broad Institute Genomics Platform"/>
            <person name="Cuomo C."/>
            <person name="de Hoog S."/>
            <person name="Gorbushina A."/>
            <person name="Walker B."/>
            <person name="Young S.K."/>
            <person name="Zeng Q."/>
            <person name="Gargeya S."/>
            <person name="Fitzgerald M."/>
            <person name="Haas B."/>
            <person name="Abouelleil A."/>
            <person name="Allen A.W."/>
            <person name="Alvarado L."/>
            <person name="Arachchi H.M."/>
            <person name="Berlin A.M."/>
            <person name="Chapman S.B."/>
            <person name="Gainer-Dewar J."/>
            <person name="Goldberg J."/>
            <person name="Griggs A."/>
            <person name="Gujja S."/>
            <person name="Hansen M."/>
            <person name="Howarth C."/>
            <person name="Imamovic A."/>
            <person name="Ireland A."/>
            <person name="Larimer J."/>
            <person name="McCowan C."/>
            <person name="Murphy C."/>
            <person name="Pearson M."/>
            <person name="Poon T.W."/>
            <person name="Priest M."/>
            <person name="Roberts A."/>
            <person name="Saif S."/>
            <person name="Shea T."/>
            <person name="Sisk P."/>
            <person name="Sykes S."/>
            <person name="Wortman J."/>
            <person name="Nusbaum C."/>
            <person name="Birren B."/>
        </authorList>
    </citation>
    <scope>NUCLEOTIDE SEQUENCE [LARGE SCALE GENOMIC DNA]</scope>
    <source>
        <strain evidence="3 4">CBS 606.96</strain>
    </source>
</reference>
<dbReference type="SUPFAM" id="SSF51182">
    <property type="entry name" value="RmlC-like cupins"/>
    <property type="match status" value="1"/>
</dbReference>
<dbReference type="EMBL" id="AMGY01000001">
    <property type="protein sequence ID" value="EXJ92017.1"/>
    <property type="molecule type" value="Genomic_DNA"/>
</dbReference>
<comment type="caution">
    <text evidence="3">The sequence shown here is derived from an EMBL/GenBank/DDBJ whole genome shotgun (WGS) entry which is preliminary data.</text>
</comment>
<evidence type="ECO:0000256" key="1">
    <source>
        <dbReference type="SAM" id="MobiDB-lite"/>
    </source>
</evidence>
<gene>
    <name evidence="3" type="ORF">A1O3_00567</name>
</gene>
<dbReference type="HOGENOM" id="CLU_1937890_0_0_1"/>
<dbReference type="InterPro" id="IPR025979">
    <property type="entry name" value="ChrR-like_cupin_dom"/>
</dbReference>
<evidence type="ECO:0000259" key="2">
    <source>
        <dbReference type="Pfam" id="PF12973"/>
    </source>
</evidence>
<evidence type="ECO:0000313" key="3">
    <source>
        <dbReference type="EMBL" id="EXJ92017.1"/>
    </source>
</evidence>
<sequence>MTGEESSGPAMTYFAEEDIPWEEQTAMSRRKVLRLEEDLYVAMVQWDAGFTLPVTDHHGGEEIVYVLKGTFVDQYRSSGPGSIIRGDPGSSHRPSTPDGVTFLVTRSLIPGERQRIAPHWTRPRGTSFRG</sequence>
<dbReference type="InterPro" id="IPR014710">
    <property type="entry name" value="RmlC-like_jellyroll"/>
</dbReference>
<dbReference type="InterPro" id="IPR011051">
    <property type="entry name" value="RmlC_Cupin_sf"/>
</dbReference>
<dbReference type="Proteomes" id="UP000019478">
    <property type="component" value="Unassembled WGS sequence"/>
</dbReference>
<dbReference type="Gene3D" id="2.60.120.10">
    <property type="entry name" value="Jelly Rolls"/>
    <property type="match status" value="1"/>
</dbReference>
<dbReference type="GeneID" id="19164707"/>
<dbReference type="RefSeq" id="XP_007728907.1">
    <property type="nucleotide sequence ID" value="XM_007730717.1"/>
</dbReference>
<protein>
    <recommendedName>
        <fullName evidence="2">ChrR-like cupin domain-containing protein</fullName>
    </recommendedName>
</protein>
<proteinExistence type="predicted"/>
<evidence type="ECO:0000313" key="4">
    <source>
        <dbReference type="Proteomes" id="UP000019478"/>
    </source>
</evidence>
<feature type="region of interest" description="Disordered" evidence="1">
    <location>
        <begin position="79"/>
        <end position="98"/>
    </location>
</feature>
<dbReference type="Pfam" id="PF12973">
    <property type="entry name" value="Cupin_7"/>
    <property type="match status" value="1"/>
</dbReference>
<name>W9YGJ7_9EURO</name>
<feature type="domain" description="ChrR-like cupin" evidence="2">
    <location>
        <begin position="13"/>
        <end position="105"/>
    </location>
</feature>
<keyword evidence="4" id="KW-1185">Reference proteome</keyword>
<accession>W9YGJ7</accession>